<accession>U5NBP3</accession>
<dbReference type="OrthoDB" id="401169at2"/>
<evidence type="ECO:0000256" key="1">
    <source>
        <dbReference type="SAM" id="MobiDB-lite"/>
    </source>
</evidence>
<gene>
    <name evidence="2" type="ORF">PRV_01060</name>
</gene>
<feature type="compositionally biased region" description="Polar residues" evidence="1">
    <location>
        <begin position="1"/>
        <end position="21"/>
    </location>
</feature>
<dbReference type="AlphaFoldDB" id="U5NBP3"/>
<dbReference type="EMBL" id="CP006771">
    <property type="protein sequence ID" value="AGX88976.1"/>
    <property type="molecule type" value="Genomic_DNA"/>
</dbReference>
<dbReference type="Proteomes" id="UP000017119">
    <property type="component" value="Chromosome"/>
</dbReference>
<dbReference type="KEGG" id="mpv:PRV_01060"/>
<keyword evidence="3" id="KW-1185">Reference proteome</keyword>
<dbReference type="PATRIC" id="fig|1403316.3.peg.187"/>
<proteinExistence type="predicted"/>
<reference evidence="2 3" key="1">
    <citation type="journal article" date="2013" name="Genome Announc.">
        <title>Genome Sequence of Mycoplasma parvum (Formerly Eperythrozoon parvum), a Diminutive Hemoplasma of the Pig.</title>
        <authorList>
            <person name="do Nascimento N.C."/>
            <person name="Dos Santos A.P."/>
            <person name="Chu Y."/>
            <person name="Guimaraes A.M."/>
            <person name="Pagliaro A."/>
            <person name="Messick J.B."/>
        </authorList>
    </citation>
    <scope>NUCLEOTIDE SEQUENCE [LARGE SCALE GENOMIC DNA]</scope>
    <source>
        <strain evidence="2 3">Indiana</strain>
    </source>
</reference>
<feature type="region of interest" description="Disordered" evidence="1">
    <location>
        <begin position="1"/>
        <end position="28"/>
    </location>
</feature>
<protein>
    <submittedName>
        <fullName evidence="2">Uncharacterized protein</fullName>
    </submittedName>
</protein>
<dbReference type="RefSeq" id="WP_022769329.1">
    <property type="nucleotide sequence ID" value="NC_022575.1"/>
</dbReference>
<dbReference type="STRING" id="1403316.PRV_01060"/>
<organism evidence="2 3">
    <name type="scientific">Mycoplasma parvum str. Indiana</name>
    <dbReference type="NCBI Taxonomy" id="1403316"/>
    <lineage>
        <taxon>Bacteria</taxon>
        <taxon>Bacillati</taxon>
        <taxon>Mycoplasmatota</taxon>
        <taxon>Mollicutes</taxon>
        <taxon>Mycoplasmataceae</taxon>
        <taxon>Mycoplasma</taxon>
    </lineage>
</organism>
<sequence>MSGGSQSNNRFVFNNQKASIQNKKKDSKKEQEYSLDNFWFNEWQFQSEGASQPIHLITKDGLIKEISSKIHSQKVRNLWDGIQIDNKNKWFGNRTIPYSSDKSIYPFKKIEKNSFLNIQEKIKNVILSLNYFQLLNLSKWFQDLPEKEKCEILDIFIDCQELKQQIIGSGSKKLIKDHLKINFEKFNKLALQNWEENFPKFSEVIGSSGVLYISKLKGFEQQVGSIIDKWIEEEMQRLKEGRKTKPPKMNGIYFLEKWLLREKFGDGCAKYRRESKDEQMVFGECLMENMDNFVEQSTKEWEKYLIPKVVDVVKAGTVIKNMPVFAPSKNYSKINLKKEKLFPNESINWSIFSSELQKKVHKSFKNNGYWKGVLDTSCSNITSEGLISLFVGLIAGDPIEKSGCYEFFNNLIFKAGEENKRLCLFEIPSINSYIQESQLLGIFNMSSWKKGNKFWGKCADFGL</sequence>
<evidence type="ECO:0000313" key="2">
    <source>
        <dbReference type="EMBL" id="AGX88976.1"/>
    </source>
</evidence>
<name>U5NBP3_9MOLU</name>
<evidence type="ECO:0000313" key="3">
    <source>
        <dbReference type="Proteomes" id="UP000017119"/>
    </source>
</evidence>
<dbReference type="HOGENOM" id="CLU_053830_0_0_14"/>